<protein>
    <recommendedName>
        <fullName evidence="2">DUF3368 domain-containing protein</fullName>
    </recommendedName>
</protein>
<sequence>MQEIAKRAGIDMGEAIVIMLAREKGYPVLIDDLAARRFAIGMGLEVAGSIGVLIKAVKAGINSKEESLDDLKKLAKVMWLSVDVYEDARRIF</sequence>
<dbReference type="PANTHER" id="PTHR39550">
    <property type="entry name" value="SLL0658 PROTEIN"/>
    <property type="match status" value="1"/>
</dbReference>
<dbReference type="EMBL" id="MT631466">
    <property type="protein sequence ID" value="QNO51307.1"/>
    <property type="molecule type" value="Genomic_DNA"/>
</dbReference>
<proteinExistence type="predicted"/>
<dbReference type="Pfam" id="PF11848">
    <property type="entry name" value="DUF3368"/>
    <property type="match status" value="1"/>
</dbReference>
<evidence type="ECO:0008006" key="2">
    <source>
        <dbReference type="Google" id="ProtNLM"/>
    </source>
</evidence>
<dbReference type="PANTHER" id="PTHR39550:SF1">
    <property type="entry name" value="SLL0658 PROTEIN"/>
    <property type="match status" value="1"/>
</dbReference>
<name>A0A7G9YTH3_9EURY</name>
<dbReference type="AlphaFoldDB" id="A0A7G9YTH3"/>
<evidence type="ECO:0000313" key="1">
    <source>
        <dbReference type="EMBL" id="QNO51307.1"/>
    </source>
</evidence>
<organism evidence="1">
    <name type="scientific">Candidatus Methanophagaceae archaeon ANME-1 ERB6</name>
    <dbReference type="NCBI Taxonomy" id="2759912"/>
    <lineage>
        <taxon>Archaea</taxon>
        <taxon>Methanobacteriati</taxon>
        <taxon>Methanobacteriota</taxon>
        <taxon>Stenosarchaea group</taxon>
        <taxon>Methanomicrobia</taxon>
        <taxon>Candidatus Methanophagales</taxon>
        <taxon>Candidatus Methanophagaceae</taxon>
    </lineage>
</organism>
<dbReference type="InterPro" id="IPR021799">
    <property type="entry name" value="PIN-like_prokaryotic"/>
</dbReference>
<accession>A0A7G9YTH3</accession>
<gene>
    <name evidence="1" type="ORF">HDBBLJII_00004</name>
</gene>
<reference evidence="1" key="1">
    <citation type="submission" date="2020-06" db="EMBL/GenBank/DDBJ databases">
        <title>Unique genomic features of the anaerobic methanotrophic archaea.</title>
        <authorList>
            <person name="Chadwick G.L."/>
            <person name="Skennerton C.T."/>
            <person name="Laso-Perez R."/>
            <person name="Leu A.O."/>
            <person name="Speth D.R."/>
            <person name="Yu H."/>
            <person name="Morgan-Lang C."/>
            <person name="Hatzenpichler R."/>
            <person name="Goudeau D."/>
            <person name="Malmstrom R."/>
            <person name="Brazelton W.J."/>
            <person name="Woyke T."/>
            <person name="Hallam S.J."/>
            <person name="Tyson G.W."/>
            <person name="Wegener G."/>
            <person name="Boetius A."/>
            <person name="Orphan V."/>
        </authorList>
    </citation>
    <scope>NUCLEOTIDE SEQUENCE</scope>
</reference>